<dbReference type="Pfam" id="PF15193">
    <property type="entry name" value="FAM24"/>
    <property type="match status" value="1"/>
</dbReference>
<accession>A0ABM0KRK4</accession>
<evidence type="ECO:0000256" key="1">
    <source>
        <dbReference type="ARBA" id="ARBA00004613"/>
    </source>
</evidence>
<dbReference type="PANTHER" id="PTHR35860">
    <property type="entry name" value="PROTEIN FAM24B"/>
    <property type="match status" value="1"/>
</dbReference>
<evidence type="ECO:0000313" key="7">
    <source>
        <dbReference type="RefSeq" id="XP_005351439.1"/>
    </source>
</evidence>
<reference evidence="7" key="1">
    <citation type="submission" date="2025-08" db="UniProtKB">
        <authorList>
            <consortium name="RefSeq"/>
        </authorList>
    </citation>
    <scope>IDENTIFICATION</scope>
</reference>
<dbReference type="PANTHER" id="PTHR35860:SF1">
    <property type="entry name" value="PROTEIN FAM24A"/>
    <property type="match status" value="1"/>
</dbReference>
<gene>
    <name evidence="7" type="primary">LOC101985600</name>
</gene>
<keyword evidence="5" id="KW-0812">Transmembrane</keyword>
<dbReference type="Proteomes" id="UP000694915">
    <property type="component" value="Chromosome 8"/>
</dbReference>
<keyword evidence="3" id="KW-0964">Secreted</keyword>
<sequence length="107" mass="11642">MRKHFDYQTIILIVICALILAALVVLIGVVLRLYFKVVNALDAARIVKETNGAVSCIYPCKVSHENILQAKPIPMESCRTLQCCDACSVYTDVGALPPCICSVSEGL</sequence>
<organism evidence="6 7">
    <name type="scientific">Microtus ochrogaster</name>
    <name type="common">Prairie vole</name>
    <dbReference type="NCBI Taxonomy" id="79684"/>
    <lineage>
        <taxon>Eukaryota</taxon>
        <taxon>Metazoa</taxon>
        <taxon>Chordata</taxon>
        <taxon>Craniata</taxon>
        <taxon>Vertebrata</taxon>
        <taxon>Euteleostomi</taxon>
        <taxon>Mammalia</taxon>
        <taxon>Eutheria</taxon>
        <taxon>Euarchontoglires</taxon>
        <taxon>Glires</taxon>
        <taxon>Rodentia</taxon>
        <taxon>Myomorpha</taxon>
        <taxon>Muroidea</taxon>
        <taxon>Cricetidae</taxon>
        <taxon>Arvicolinae</taxon>
        <taxon>Microtus</taxon>
    </lineage>
</organism>
<keyword evidence="5" id="KW-0472">Membrane</keyword>
<evidence type="ECO:0000256" key="4">
    <source>
        <dbReference type="ARBA" id="ARBA00022729"/>
    </source>
</evidence>
<feature type="transmembrane region" description="Helical" evidence="5">
    <location>
        <begin position="12"/>
        <end position="35"/>
    </location>
</feature>
<evidence type="ECO:0000313" key="6">
    <source>
        <dbReference type="Proteomes" id="UP000694915"/>
    </source>
</evidence>
<keyword evidence="4" id="KW-0732">Signal</keyword>
<dbReference type="InterPro" id="IPR028122">
    <property type="entry name" value="FAM24"/>
</dbReference>
<name>A0ABM0KRK4_MICOH</name>
<dbReference type="GeneID" id="101985600"/>
<comment type="subcellular location">
    <subcellularLocation>
        <location evidence="1">Secreted</location>
    </subcellularLocation>
</comment>
<protein>
    <submittedName>
        <fullName evidence="7">Protein FAM24A-like</fullName>
    </submittedName>
</protein>
<keyword evidence="6" id="KW-1185">Reference proteome</keyword>
<evidence type="ECO:0000256" key="5">
    <source>
        <dbReference type="SAM" id="Phobius"/>
    </source>
</evidence>
<evidence type="ECO:0000256" key="2">
    <source>
        <dbReference type="ARBA" id="ARBA00007386"/>
    </source>
</evidence>
<comment type="similarity">
    <text evidence="2">Belongs to the FAM24 family.</text>
</comment>
<dbReference type="RefSeq" id="XP_005351439.1">
    <property type="nucleotide sequence ID" value="XM_005351382.2"/>
</dbReference>
<keyword evidence="5" id="KW-1133">Transmembrane helix</keyword>
<evidence type="ECO:0000256" key="3">
    <source>
        <dbReference type="ARBA" id="ARBA00022525"/>
    </source>
</evidence>
<proteinExistence type="inferred from homology"/>